<evidence type="ECO:0000313" key="3">
    <source>
        <dbReference type="Proteomes" id="UP001521184"/>
    </source>
</evidence>
<comment type="caution">
    <text evidence="2">The sequence shown here is derived from an EMBL/GenBank/DDBJ whole genome shotgun (WGS) entry which is preliminary data.</text>
</comment>
<accession>A0ABR3TIQ6</accession>
<feature type="signal peptide" evidence="1">
    <location>
        <begin position="1"/>
        <end position="18"/>
    </location>
</feature>
<organism evidence="2 3">
    <name type="scientific">Diplodia intermedia</name>
    <dbReference type="NCBI Taxonomy" id="856260"/>
    <lineage>
        <taxon>Eukaryota</taxon>
        <taxon>Fungi</taxon>
        <taxon>Dikarya</taxon>
        <taxon>Ascomycota</taxon>
        <taxon>Pezizomycotina</taxon>
        <taxon>Dothideomycetes</taxon>
        <taxon>Dothideomycetes incertae sedis</taxon>
        <taxon>Botryosphaeriales</taxon>
        <taxon>Botryosphaeriaceae</taxon>
        <taxon>Diplodia</taxon>
    </lineage>
</organism>
<feature type="chain" id="PRO_5045988292" description="Small secreted protein" evidence="1">
    <location>
        <begin position="19"/>
        <end position="117"/>
    </location>
</feature>
<keyword evidence="1" id="KW-0732">Signal</keyword>
<proteinExistence type="predicted"/>
<dbReference type="Proteomes" id="UP001521184">
    <property type="component" value="Unassembled WGS sequence"/>
</dbReference>
<protein>
    <recommendedName>
        <fullName evidence="4">Small secreted protein</fullName>
    </recommendedName>
</protein>
<sequence length="117" mass="12359">MHATGLVTALLTLGVALAAPLSEPAGSNNTNALFRRDNTCLAQDGAAKLWKITLDDDAAHNKNDVTGWSCERDATTGTATYRFATPAGCMLWDMTQALKKCSGGQTIDCSNGYFDGL</sequence>
<name>A0ABR3TIQ6_9PEZI</name>
<evidence type="ECO:0000313" key="2">
    <source>
        <dbReference type="EMBL" id="KAL1639427.1"/>
    </source>
</evidence>
<evidence type="ECO:0008006" key="4">
    <source>
        <dbReference type="Google" id="ProtNLM"/>
    </source>
</evidence>
<reference evidence="2 3" key="1">
    <citation type="journal article" date="2023" name="Plant Dis.">
        <title>First Report of Diplodia intermedia Causing Canker and Dieback Diseases on Apple Trees in Canada.</title>
        <authorList>
            <person name="Ellouze W."/>
            <person name="Ilyukhin E."/>
            <person name="Sulman M."/>
            <person name="Ali S."/>
        </authorList>
    </citation>
    <scope>NUCLEOTIDE SEQUENCE [LARGE SCALE GENOMIC DNA]</scope>
    <source>
        <strain evidence="2 3">M45-28</strain>
    </source>
</reference>
<keyword evidence="3" id="KW-1185">Reference proteome</keyword>
<dbReference type="EMBL" id="JAKEKT020000064">
    <property type="protein sequence ID" value="KAL1639427.1"/>
    <property type="molecule type" value="Genomic_DNA"/>
</dbReference>
<gene>
    <name evidence="2" type="ORF">SLS58_008008</name>
</gene>
<evidence type="ECO:0000256" key="1">
    <source>
        <dbReference type="SAM" id="SignalP"/>
    </source>
</evidence>